<sequence>MAARVLLRAAALGLTAAAAGSLYAVATWKTPELVSPVTPSLRHCLLDSAQGLQSALLRGVHLRDVRARAKLDLKRVDAAGPGGDPAAATDLRLLLALLAARDGRAAEAARDSPFDPRPRVPPLRDVRSLGAARRWYAAYCRLVPEEEILDPNFPGFVSDELTRLINELVVAASATTTVRLQGSS</sequence>
<evidence type="ECO:0000313" key="1">
    <source>
        <dbReference type="EMBL" id="KAF0919639.1"/>
    </source>
</evidence>
<name>A0A6G1E4D6_9ORYZ</name>
<proteinExistence type="predicted"/>
<reference evidence="1 2" key="1">
    <citation type="submission" date="2019-11" db="EMBL/GenBank/DDBJ databases">
        <title>Whole genome sequence of Oryza granulata.</title>
        <authorList>
            <person name="Li W."/>
        </authorList>
    </citation>
    <scope>NUCLEOTIDE SEQUENCE [LARGE SCALE GENOMIC DNA]</scope>
    <source>
        <strain evidence="2">cv. Menghai</strain>
        <tissue evidence="1">Leaf</tissue>
    </source>
</reference>
<dbReference type="AlphaFoldDB" id="A0A6G1E4D6"/>
<organism evidence="1 2">
    <name type="scientific">Oryza meyeriana var. granulata</name>
    <dbReference type="NCBI Taxonomy" id="110450"/>
    <lineage>
        <taxon>Eukaryota</taxon>
        <taxon>Viridiplantae</taxon>
        <taxon>Streptophyta</taxon>
        <taxon>Embryophyta</taxon>
        <taxon>Tracheophyta</taxon>
        <taxon>Spermatophyta</taxon>
        <taxon>Magnoliopsida</taxon>
        <taxon>Liliopsida</taxon>
        <taxon>Poales</taxon>
        <taxon>Poaceae</taxon>
        <taxon>BOP clade</taxon>
        <taxon>Oryzoideae</taxon>
        <taxon>Oryzeae</taxon>
        <taxon>Oryzinae</taxon>
        <taxon>Oryza</taxon>
        <taxon>Oryza meyeriana</taxon>
    </lineage>
</organism>
<keyword evidence="2" id="KW-1185">Reference proteome</keyword>
<comment type="caution">
    <text evidence="1">The sequence shown here is derived from an EMBL/GenBank/DDBJ whole genome shotgun (WGS) entry which is preliminary data.</text>
</comment>
<dbReference type="Proteomes" id="UP000479710">
    <property type="component" value="Unassembled WGS sequence"/>
</dbReference>
<accession>A0A6G1E4D6</accession>
<dbReference type="EMBL" id="SPHZ02000005">
    <property type="protein sequence ID" value="KAF0919639.1"/>
    <property type="molecule type" value="Genomic_DNA"/>
</dbReference>
<evidence type="ECO:0000313" key="2">
    <source>
        <dbReference type="Proteomes" id="UP000479710"/>
    </source>
</evidence>
<gene>
    <name evidence="1" type="ORF">E2562_030753</name>
</gene>
<protein>
    <submittedName>
        <fullName evidence="1">Uncharacterized protein</fullName>
    </submittedName>
</protein>